<dbReference type="EC" id="2.7.11.1" evidence="8"/>
<dbReference type="Proteomes" id="UP001596137">
    <property type="component" value="Unassembled WGS sequence"/>
</dbReference>
<evidence type="ECO:0000256" key="3">
    <source>
        <dbReference type="ARBA" id="ARBA00022777"/>
    </source>
</evidence>
<sequence length="474" mass="50221">MNGDGTVTSARTIGPYTLVRRLGEGGMGVVYLAKDPAGRRVAVKVIRPERAQQEEFRLRFEKEAVAARRVARFCTAPVLDSGMDNGVAYLVTEYVDGPDLSAVVEAQGPLAGGNLEALAVGVATALVAIHQAEVVHRDLKPSNILLSPLGGPRVIDFGIAQLADTLGTQSLIGTPAYMSPEHADSRVTAASDVFAWGGVITYAATGSPPFGTGGAMELLYRILNSEPRLDGMDERLRPLVERALEKDPARRLTAQQLLDRLLGREKATIQAATEAVGDIWTPVDDAGATLAAQALRRRRRRSWLPAVTALTAAVVTAVVLLVVFLPGGPVQRLMGGGALAQRDVARNGYHLDVRLLSLRRVGKTVTLEWSVKFVSTAGGSAKWEPGSAFGRVLNYGMTRDTAGVVLIDPAAGGRYATAEKGDDCLCSDLAGKVWMSGETAPFYNTFGDVSPDADLANVDIPGIGLFPGVPVESR</sequence>
<dbReference type="GO" id="GO:0004674">
    <property type="term" value="F:protein serine/threonine kinase activity"/>
    <property type="evidence" value="ECO:0007669"/>
    <property type="project" value="UniProtKB-EC"/>
</dbReference>
<evidence type="ECO:0000313" key="9">
    <source>
        <dbReference type="Proteomes" id="UP001596137"/>
    </source>
</evidence>
<name>A0ABW1NLC8_9ACTN</name>
<dbReference type="PROSITE" id="PS50011">
    <property type="entry name" value="PROTEIN_KINASE_DOM"/>
    <property type="match status" value="1"/>
</dbReference>
<dbReference type="SMART" id="SM00220">
    <property type="entry name" value="S_TKc"/>
    <property type="match status" value="1"/>
</dbReference>
<accession>A0ABW1NLC8</accession>
<evidence type="ECO:0000256" key="2">
    <source>
        <dbReference type="ARBA" id="ARBA00022741"/>
    </source>
</evidence>
<evidence type="ECO:0000313" key="8">
    <source>
        <dbReference type="EMBL" id="MFC6083474.1"/>
    </source>
</evidence>
<dbReference type="PANTHER" id="PTHR43289:SF34">
    <property type="entry name" value="SERINE_THREONINE-PROTEIN KINASE YBDM-RELATED"/>
    <property type="match status" value="1"/>
</dbReference>
<dbReference type="PANTHER" id="PTHR43289">
    <property type="entry name" value="MITOGEN-ACTIVATED PROTEIN KINASE KINASE KINASE 20-RELATED"/>
    <property type="match status" value="1"/>
</dbReference>
<reference evidence="9" key="1">
    <citation type="journal article" date="2019" name="Int. J. Syst. Evol. Microbiol.">
        <title>The Global Catalogue of Microorganisms (GCM) 10K type strain sequencing project: providing services to taxonomists for standard genome sequencing and annotation.</title>
        <authorList>
            <consortium name="The Broad Institute Genomics Platform"/>
            <consortium name="The Broad Institute Genome Sequencing Center for Infectious Disease"/>
            <person name="Wu L."/>
            <person name="Ma J."/>
        </authorList>
    </citation>
    <scope>NUCLEOTIDE SEQUENCE [LARGE SCALE GENOMIC DNA]</scope>
    <source>
        <strain evidence="9">JCM 30346</strain>
    </source>
</reference>
<keyword evidence="6" id="KW-0812">Transmembrane</keyword>
<dbReference type="InterPro" id="IPR011009">
    <property type="entry name" value="Kinase-like_dom_sf"/>
</dbReference>
<gene>
    <name evidence="8" type="ORF">ACFP1K_20040</name>
</gene>
<feature type="domain" description="Protein kinase" evidence="7">
    <location>
        <begin position="16"/>
        <end position="269"/>
    </location>
</feature>
<dbReference type="Pfam" id="PF00069">
    <property type="entry name" value="Pkinase"/>
    <property type="match status" value="1"/>
</dbReference>
<keyword evidence="6" id="KW-0472">Membrane</keyword>
<dbReference type="SUPFAM" id="SSF56112">
    <property type="entry name" value="Protein kinase-like (PK-like)"/>
    <property type="match status" value="1"/>
</dbReference>
<protein>
    <submittedName>
        <fullName evidence="8">Serine/threonine-protein kinase</fullName>
        <ecNumber evidence="8">2.7.11.1</ecNumber>
    </submittedName>
</protein>
<keyword evidence="9" id="KW-1185">Reference proteome</keyword>
<evidence type="ECO:0000256" key="1">
    <source>
        <dbReference type="ARBA" id="ARBA00022679"/>
    </source>
</evidence>
<dbReference type="InterPro" id="IPR008271">
    <property type="entry name" value="Ser/Thr_kinase_AS"/>
</dbReference>
<dbReference type="RefSeq" id="WP_380755463.1">
    <property type="nucleotide sequence ID" value="NZ_JBHSRF010000028.1"/>
</dbReference>
<dbReference type="Gene3D" id="1.10.510.10">
    <property type="entry name" value="Transferase(Phosphotransferase) domain 1"/>
    <property type="match status" value="1"/>
</dbReference>
<dbReference type="PROSITE" id="PS00108">
    <property type="entry name" value="PROTEIN_KINASE_ST"/>
    <property type="match status" value="1"/>
</dbReference>
<dbReference type="InterPro" id="IPR000719">
    <property type="entry name" value="Prot_kinase_dom"/>
</dbReference>
<proteinExistence type="predicted"/>
<evidence type="ECO:0000256" key="6">
    <source>
        <dbReference type="SAM" id="Phobius"/>
    </source>
</evidence>
<comment type="caution">
    <text evidence="8">The sequence shown here is derived from an EMBL/GenBank/DDBJ whole genome shotgun (WGS) entry which is preliminary data.</text>
</comment>
<evidence type="ECO:0000256" key="4">
    <source>
        <dbReference type="ARBA" id="ARBA00022840"/>
    </source>
</evidence>
<dbReference type="PROSITE" id="PS00107">
    <property type="entry name" value="PROTEIN_KINASE_ATP"/>
    <property type="match status" value="1"/>
</dbReference>
<dbReference type="Gene3D" id="3.30.200.20">
    <property type="entry name" value="Phosphorylase Kinase, domain 1"/>
    <property type="match status" value="1"/>
</dbReference>
<dbReference type="InterPro" id="IPR017441">
    <property type="entry name" value="Protein_kinase_ATP_BS"/>
</dbReference>
<evidence type="ECO:0000256" key="5">
    <source>
        <dbReference type="PROSITE-ProRule" id="PRU10141"/>
    </source>
</evidence>
<keyword evidence="1 8" id="KW-0808">Transferase</keyword>
<keyword evidence="4 5" id="KW-0067">ATP-binding</keyword>
<keyword evidence="3 8" id="KW-0418">Kinase</keyword>
<feature type="transmembrane region" description="Helical" evidence="6">
    <location>
        <begin position="303"/>
        <end position="325"/>
    </location>
</feature>
<feature type="binding site" evidence="5">
    <location>
        <position position="44"/>
    </location>
    <ligand>
        <name>ATP</name>
        <dbReference type="ChEBI" id="CHEBI:30616"/>
    </ligand>
</feature>
<dbReference type="CDD" id="cd14014">
    <property type="entry name" value="STKc_PknB_like"/>
    <property type="match status" value="1"/>
</dbReference>
<evidence type="ECO:0000259" key="7">
    <source>
        <dbReference type="PROSITE" id="PS50011"/>
    </source>
</evidence>
<organism evidence="8 9">
    <name type="scientific">Sphaerisporangium aureirubrum</name>
    <dbReference type="NCBI Taxonomy" id="1544736"/>
    <lineage>
        <taxon>Bacteria</taxon>
        <taxon>Bacillati</taxon>
        <taxon>Actinomycetota</taxon>
        <taxon>Actinomycetes</taxon>
        <taxon>Streptosporangiales</taxon>
        <taxon>Streptosporangiaceae</taxon>
        <taxon>Sphaerisporangium</taxon>
    </lineage>
</organism>
<keyword evidence="2 5" id="KW-0547">Nucleotide-binding</keyword>
<dbReference type="EMBL" id="JBHSRF010000028">
    <property type="protein sequence ID" value="MFC6083474.1"/>
    <property type="molecule type" value="Genomic_DNA"/>
</dbReference>
<keyword evidence="6" id="KW-1133">Transmembrane helix</keyword>